<dbReference type="AlphaFoldDB" id="A0A167R3X3"/>
<dbReference type="Proteomes" id="UP000076738">
    <property type="component" value="Unassembled WGS sequence"/>
</dbReference>
<organism evidence="1 2">
    <name type="scientific">Calocera viscosa (strain TUFC12733)</name>
    <dbReference type="NCBI Taxonomy" id="1330018"/>
    <lineage>
        <taxon>Eukaryota</taxon>
        <taxon>Fungi</taxon>
        <taxon>Dikarya</taxon>
        <taxon>Basidiomycota</taxon>
        <taxon>Agaricomycotina</taxon>
        <taxon>Dacrymycetes</taxon>
        <taxon>Dacrymycetales</taxon>
        <taxon>Dacrymycetaceae</taxon>
        <taxon>Calocera</taxon>
    </lineage>
</organism>
<sequence length="309" mass="34015">MGPRGYCVLSRQAWAPDVLAVTHSSPALRHFLPPVLYPQHKIRNRNGDSELGMSFASAALSLSGVGNDWVSTAAKLEQALSKIQDAEAAGLAQEVLEALYLRVEKLAGDASRFMKNMRTYRSEGLNPRDAAIEGIGRRADELMTEIDVRVGLLQTKISAKRLALSTPAVVRADTEVSGAAVSASTGTGSTKLVQDGHLDDGESVELASSWCNGNDREIANRLMTAGRLEKVGDLGSTLPANVVTRLLFWPIVPPNWMFPKNTENTCAVFQEYWILLKWRLFQNTQLHGKYWWMGGKSAPELRVLHDDER</sequence>
<evidence type="ECO:0000313" key="1">
    <source>
        <dbReference type="EMBL" id="KZP00536.1"/>
    </source>
</evidence>
<name>A0A167R3X3_CALVF</name>
<evidence type="ECO:0000313" key="2">
    <source>
        <dbReference type="Proteomes" id="UP000076738"/>
    </source>
</evidence>
<protein>
    <submittedName>
        <fullName evidence="1">Uncharacterized protein</fullName>
    </submittedName>
</protein>
<dbReference type="EMBL" id="KV417269">
    <property type="protein sequence ID" value="KZP00536.1"/>
    <property type="molecule type" value="Genomic_DNA"/>
</dbReference>
<proteinExistence type="predicted"/>
<keyword evidence="2" id="KW-1185">Reference proteome</keyword>
<accession>A0A167R3X3</accession>
<reference evidence="1 2" key="1">
    <citation type="journal article" date="2016" name="Mol. Biol. Evol.">
        <title>Comparative Genomics of Early-Diverging Mushroom-Forming Fungi Provides Insights into the Origins of Lignocellulose Decay Capabilities.</title>
        <authorList>
            <person name="Nagy L.G."/>
            <person name="Riley R."/>
            <person name="Tritt A."/>
            <person name="Adam C."/>
            <person name="Daum C."/>
            <person name="Floudas D."/>
            <person name="Sun H."/>
            <person name="Yadav J.S."/>
            <person name="Pangilinan J."/>
            <person name="Larsson K.H."/>
            <person name="Matsuura K."/>
            <person name="Barry K."/>
            <person name="Labutti K."/>
            <person name="Kuo R."/>
            <person name="Ohm R.A."/>
            <person name="Bhattacharya S.S."/>
            <person name="Shirouzu T."/>
            <person name="Yoshinaga Y."/>
            <person name="Martin F.M."/>
            <person name="Grigoriev I.V."/>
            <person name="Hibbett D.S."/>
        </authorList>
    </citation>
    <scope>NUCLEOTIDE SEQUENCE [LARGE SCALE GENOMIC DNA]</scope>
    <source>
        <strain evidence="1 2">TUFC12733</strain>
    </source>
</reference>
<gene>
    <name evidence="1" type="ORF">CALVIDRAFT_524840</name>
</gene>